<dbReference type="FunFam" id="3.30.300.30:FF:000005">
    <property type="entry name" value="Acyl-coenzyme A synthetase ACSM5, mitochondrial"/>
    <property type="match status" value="1"/>
</dbReference>
<evidence type="ECO:0000259" key="5">
    <source>
        <dbReference type="PROSITE" id="PS50943"/>
    </source>
</evidence>
<dbReference type="GO" id="GO:0006637">
    <property type="term" value="P:acyl-CoA metabolic process"/>
    <property type="evidence" value="ECO:0007669"/>
    <property type="project" value="TreeGrafter"/>
</dbReference>
<dbReference type="Pfam" id="PF00501">
    <property type="entry name" value="AMP-binding"/>
    <property type="match status" value="1"/>
</dbReference>
<dbReference type="SUPFAM" id="SSF56801">
    <property type="entry name" value="Acetyl-CoA synthetase-like"/>
    <property type="match status" value="1"/>
</dbReference>
<gene>
    <name evidence="6" type="ORF">IE37_03198</name>
</gene>
<dbReference type="InterPro" id="IPR025110">
    <property type="entry name" value="AMP-bd_C"/>
</dbReference>
<dbReference type="InterPro" id="IPR020845">
    <property type="entry name" value="AMP-binding_CS"/>
</dbReference>
<dbReference type="PROSITE" id="PS50943">
    <property type="entry name" value="HTH_CROC1"/>
    <property type="match status" value="1"/>
</dbReference>
<dbReference type="Pfam" id="PF07883">
    <property type="entry name" value="Cupin_2"/>
    <property type="match status" value="1"/>
</dbReference>
<accession>A0A315XUM9</accession>
<keyword evidence="2" id="KW-0436">Ligase</keyword>
<dbReference type="PANTHER" id="PTHR43605">
    <property type="entry name" value="ACYL-COENZYME A SYNTHETASE"/>
    <property type="match status" value="1"/>
</dbReference>
<name>A0A315XUM9_RUMFL</name>
<dbReference type="OrthoDB" id="9778383at2"/>
<feature type="domain" description="HTH cro/C1-type" evidence="5">
    <location>
        <begin position="18"/>
        <end position="72"/>
    </location>
</feature>
<dbReference type="GO" id="GO:0003677">
    <property type="term" value="F:DNA binding"/>
    <property type="evidence" value="ECO:0007669"/>
    <property type="project" value="InterPro"/>
</dbReference>
<dbReference type="InterPro" id="IPR010982">
    <property type="entry name" value="Lambda_DNA-bd_dom_sf"/>
</dbReference>
<evidence type="ECO:0000313" key="7">
    <source>
        <dbReference type="Proteomes" id="UP000245720"/>
    </source>
</evidence>
<dbReference type="CDD" id="cd00093">
    <property type="entry name" value="HTH_XRE"/>
    <property type="match status" value="1"/>
</dbReference>
<keyword evidence="4" id="KW-0067">ATP-binding</keyword>
<sequence>MSSMFDPELKMREVAERIKLTRESVGLSPKEMADKIGVSSYEYLAYEGGAKDFSFSFIYKFANACGVEITDLMEGESPHIRSFDITRAGEGLPIARRKGLSYMRLAPKFRNKIAEPFLVTIPYVDEEYRVPHPHTHEGQEMDIVISGQLKVQVGDNVEILNEGDSIYYDSSEPHDEWAVGGRECKFYAIVCGEKQPQHAISNLDPVILPGVTNFDLAHIQDPVADNFIKLETDTMGSLTGISFINEEKFNFGFDVVDALAAKCPDKEALIYVGNDMSERRFTFADMKKYSNMTANYFLSKGIKKGDRVMLVLKRHYQFWFSILALHKIGAIVIPATNQLVQHDFTYRFKAAGVKAIVCTGDGDVAHQVDLAEEELGISLIKMMAHGEREGWADFDKEMSGFSDVFDRPTDPEKLSCGSEPNLMFFTSGTTGYPKIATHSHKYALGHFITARYWHNVDPNGLHFTISDTGWGKALWGKLYGQWLSETCVFVYDFDRFDAHKILPMFKKYNITTFCAPPTMYRFFIKEDLSKYDLSSIKYATVAGEALNPEVYNQFLKATGVKLMEGFGQTETTLSIGNFVGMTCRPGSMGKPSVLYDVDIVDPDGKPVKTGETGEIVIRTDKNTPCGLFLGYFNDDEKTKEVWHDGLYHTGDTAWKDEDGYFWYVGRVDDVIKSSGYRIGPFEIESVIMELPYVLECGVSAAPDPVRGQVVKASIVLVKGTEGTDELKKEIQDYVKKHTAPYKYPRIVEFRDELPKTISGKIRRVELRG</sequence>
<dbReference type="InterPro" id="IPR011051">
    <property type="entry name" value="RmlC_Cupin_sf"/>
</dbReference>
<dbReference type="SUPFAM" id="SSF51182">
    <property type="entry name" value="RmlC-like cupins"/>
    <property type="match status" value="1"/>
</dbReference>
<reference evidence="6 7" key="1">
    <citation type="submission" date="2018-05" db="EMBL/GenBank/DDBJ databases">
        <title>The Hungate 1000. A catalogue of reference genomes from the rumen microbiome.</title>
        <authorList>
            <person name="Kelly W."/>
        </authorList>
    </citation>
    <scope>NUCLEOTIDE SEQUENCE [LARGE SCALE GENOMIC DNA]</scope>
    <source>
        <strain evidence="6 7">SAb67</strain>
    </source>
</reference>
<dbReference type="Proteomes" id="UP000245720">
    <property type="component" value="Unassembled WGS sequence"/>
</dbReference>
<dbReference type="InterPro" id="IPR045851">
    <property type="entry name" value="AMP-bd_C_sf"/>
</dbReference>
<dbReference type="InterPro" id="IPR051087">
    <property type="entry name" value="Mitochondrial_ACSM"/>
</dbReference>
<dbReference type="Gene3D" id="3.30.300.30">
    <property type="match status" value="1"/>
</dbReference>
<comment type="caution">
    <text evidence="6">The sequence shown here is derived from an EMBL/GenBank/DDBJ whole genome shotgun (WGS) entry which is preliminary data.</text>
</comment>
<protein>
    <submittedName>
        <fullName evidence="6">Acetyl-CoA synthetase</fullName>
    </submittedName>
</protein>
<dbReference type="Pfam" id="PF13193">
    <property type="entry name" value="AMP-binding_C"/>
    <property type="match status" value="1"/>
</dbReference>
<evidence type="ECO:0000256" key="3">
    <source>
        <dbReference type="ARBA" id="ARBA00022741"/>
    </source>
</evidence>
<dbReference type="InterPro" id="IPR001387">
    <property type="entry name" value="Cro/C1-type_HTH"/>
</dbReference>
<evidence type="ECO:0000256" key="2">
    <source>
        <dbReference type="ARBA" id="ARBA00022598"/>
    </source>
</evidence>
<dbReference type="CDD" id="cd02209">
    <property type="entry name" value="cupin_XRE_C"/>
    <property type="match status" value="1"/>
</dbReference>
<dbReference type="RefSeq" id="WP_109727870.1">
    <property type="nucleotide sequence ID" value="NZ_QGDI01000016.1"/>
</dbReference>
<dbReference type="Gene3D" id="1.10.260.40">
    <property type="entry name" value="lambda repressor-like DNA-binding domains"/>
    <property type="match status" value="1"/>
</dbReference>
<dbReference type="GO" id="GO:0016405">
    <property type="term" value="F:CoA-ligase activity"/>
    <property type="evidence" value="ECO:0007669"/>
    <property type="project" value="UniProtKB-ARBA"/>
</dbReference>
<dbReference type="SMART" id="SM00530">
    <property type="entry name" value="HTH_XRE"/>
    <property type="match status" value="1"/>
</dbReference>
<dbReference type="GO" id="GO:0005524">
    <property type="term" value="F:ATP binding"/>
    <property type="evidence" value="ECO:0007669"/>
    <property type="project" value="UniProtKB-KW"/>
</dbReference>
<dbReference type="InterPro" id="IPR013096">
    <property type="entry name" value="Cupin_2"/>
</dbReference>
<evidence type="ECO:0000256" key="4">
    <source>
        <dbReference type="ARBA" id="ARBA00022840"/>
    </source>
</evidence>
<dbReference type="Pfam" id="PF12844">
    <property type="entry name" value="HTH_19"/>
    <property type="match status" value="1"/>
</dbReference>
<evidence type="ECO:0000313" key="6">
    <source>
        <dbReference type="EMBL" id="PWJ10106.1"/>
    </source>
</evidence>
<dbReference type="InterPro" id="IPR042099">
    <property type="entry name" value="ANL_N_sf"/>
</dbReference>
<dbReference type="GO" id="GO:0004321">
    <property type="term" value="F:fatty-acyl-CoA synthase activity"/>
    <property type="evidence" value="ECO:0007669"/>
    <property type="project" value="TreeGrafter"/>
</dbReference>
<dbReference type="Gene3D" id="3.40.50.12780">
    <property type="entry name" value="N-terminal domain of ligase-like"/>
    <property type="match status" value="1"/>
</dbReference>
<dbReference type="Gene3D" id="2.60.120.10">
    <property type="entry name" value="Jelly Rolls"/>
    <property type="match status" value="1"/>
</dbReference>
<dbReference type="PANTHER" id="PTHR43605:SF10">
    <property type="entry name" value="ACYL-COA SYNTHETASE MEDIUM CHAIN FAMILY MEMBER 3"/>
    <property type="match status" value="1"/>
</dbReference>
<keyword evidence="3" id="KW-0547">Nucleotide-binding</keyword>
<dbReference type="InterPro" id="IPR000873">
    <property type="entry name" value="AMP-dep_synth/lig_dom"/>
</dbReference>
<dbReference type="SUPFAM" id="SSF47413">
    <property type="entry name" value="lambda repressor-like DNA-binding domains"/>
    <property type="match status" value="1"/>
</dbReference>
<dbReference type="GO" id="GO:0015645">
    <property type="term" value="F:fatty acid ligase activity"/>
    <property type="evidence" value="ECO:0007669"/>
    <property type="project" value="TreeGrafter"/>
</dbReference>
<organism evidence="6 7">
    <name type="scientific">Ruminococcus flavefaciens</name>
    <dbReference type="NCBI Taxonomy" id="1265"/>
    <lineage>
        <taxon>Bacteria</taxon>
        <taxon>Bacillati</taxon>
        <taxon>Bacillota</taxon>
        <taxon>Clostridia</taxon>
        <taxon>Eubacteriales</taxon>
        <taxon>Oscillospiraceae</taxon>
        <taxon>Ruminococcus</taxon>
    </lineage>
</organism>
<proteinExistence type="inferred from homology"/>
<comment type="similarity">
    <text evidence="1">Belongs to the ATP-dependent AMP-binding enzyme family.</text>
</comment>
<dbReference type="PROSITE" id="PS00455">
    <property type="entry name" value="AMP_BINDING"/>
    <property type="match status" value="1"/>
</dbReference>
<dbReference type="GO" id="GO:0006633">
    <property type="term" value="P:fatty acid biosynthetic process"/>
    <property type="evidence" value="ECO:0007669"/>
    <property type="project" value="TreeGrafter"/>
</dbReference>
<dbReference type="AlphaFoldDB" id="A0A315XUM9"/>
<dbReference type="EMBL" id="QGDI01000016">
    <property type="protein sequence ID" value="PWJ10106.1"/>
    <property type="molecule type" value="Genomic_DNA"/>
</dbReference>
<dbReference type="InterPro" id="IPR014710">
    <property type="entry name" value="RmlC-like_jellyroll"/>
</dbReference>
<evidence type="ECO:0000256" key="1">
    <source>
        <dbReference type="ARBA" id="ARBA00006432"/>
    </source>
</evidence>